<comment type="subcellular location">
    <subcellularLocation>
        <location evidence="1">Cell membrane</location>
        <topology evidence="1">Multi-pass membrane protein</topology>
    </subcellularLocation>
</comment>
<feature type="transmembrane region" description="Helical" evidence="7">
    <location>
        <begin position="338"/>
        <end position="358"/>
    </location>
</feature>
<feature type="transmembrane region" description="Helical" evidence="7">
    <location>
        <begin position="175"/>
        <end position="194"/>
    </location>
</feature>
<dbReference type="PANTHER" id="PTHR42925">
    <property type="entry name" value="MULTIDRUG AND TOXIN EFFLUX PROTEIN MATE FAMILY"/>
    <property type="match status" value="1"/>
</dbReference>
<feature type="transmembrane region" description="Helical" evidence="7">
    <location>
        <begin position="411"/>
        <end position="432"/>
    </location>
</feature>
<evidence type="ECO:0000256" key="7">
    <source>
        <dbReference type="SAM" id="Phobius"/>
    </source>
</evidence>
<dbReference type="GO" id="GO:0042910">
    <property type="term" value="F:xenobiotic transmembrane transporter activity"/>
    <property type="evidence" value="ECO:0007669"/>
    <property type="project" value="InterPro"/>
</dbReference>
<dbReference type="PANTHER" id="PTHR42925:SF2">
    <property type="entry name" value="NA+ DRIVEN MULTIDRUG EFFLUX PUMP"/>
    <property type="match status" value="1"/>
</dbReference>
<keyword evidence="3" id="KW-1003">Cell membrane</keyword>
<sequence length="460" mass="49643">MSAFVQRFRNGDIFPWERDFTREALNVAVPIVIQTLFMALMHILDNVMIGRLGEVELAAVTQANRVTFLFQLVIFGLASGTSTLVAQYWGKQDLQGIHAVMGLALCISLGAAVCFLIPCMLFPRTLMRLLLEEEAAVTAGAQYLPIIGIGYLFTAVSQCLVTVQKSTEQARLPMVAGITALFVNTFLNYCLIFGNLGFPRMGVRGGAVATVVALFVEMSIVFLSGRFLHLATDARLSSLIPRSGAFVKKYLSVAFPVILNEGFWSLGMVMYSVVYGHMSTGAVAAMSIFNTVEQVSYATQRGVTHACAVLVGKRIGAGREEEARRTSRRMLAAGVPSALLAGALLIALSGPLISLFNVSAQAAADARSLVAVSALTMLLSQFASLLVVGVLRAGGDVKYSLVLDVGTVWAIGVPLVALSGLVLGWPIHMVYLMSRLESVVKVLFGFWRLRSGKWIHNLVR</sequence>
<feature type="transmembrane region" description="Helical" evidence="7">
    <location>
        <begin position="206"/>
        <end position="229"/>
    </location>
</feature>
<evidence type="ECO:0000256" key="3">
    <source>
        <dbReference type="ARBA" id="ARBA00022475"/>
    </source>
</evidence>
<dbReference type="GO" id="GO:0005886">
    <property type="term" value="C:plasma membrane"/>
    <property type="evidence" value="ECO:0007669"/>
    <property type="project" value="UniProtKB-SubCell"/>
</dbReference>
<organism evidence="8 9">
    <name type="scientific">Candidatus Avichristensenella intestinipullorum</name>
    <dbReference type="NCBI Taxonomy" id="2840693"/>
    <lineage>
        <taxon>Bacteria</taxon>
        <taxon>Bacillati</taxon>
        <taxon>Bacillota</taxon>
        <taxon>Clostridia</taxon>
        <taxon>Candidatus Avichristensenella</taxon>
    </lineage>
</organism>
<keyword evidence="6 7" id="KW-0472">Membrane</keyword>
<reference evidence="8" key="2">
    <citation type="journal article" date="2021" name="PeerJ">
        <title>Extensive microbial diversity within the chicken gut microbiome revealed by metagenomics and culture.</title>
        <authorList>
            <person name="Gilroy R."/>
            <person name="Ravi A."/>
            <person name="Getino M."/>
            <person name="Pursley I."/>
            <person name="Horton D.L."/>
            <person name="Alikhan N.F."/>
            <person name="Baker D."/>
            <person name="Gharbi K."/>
            <person name="Hall N."/>
            <person name="Watson M."/>
            <person name="Adriaenssens E.M."/>
            <person name="Foster-Nyarko E."/>
            <person name="Jarju S."/>
            <person name="Secka A."/>
            <person name="Antonio M."/>
            <person name="Oren A."/>
            <person name="Chaudhuri R.R."/>
            <person name="La Ragione R."/>
            <person name="Hildebrand F."/>
            <person name="Pallen M.J."/>
        </authorList>
    </citation>
    <scope>NUCLEOTIDE SEQUENCE</scope>
    <source>
        <strain evidence="8">ChiHile30-977</strain>
    </source>
</reference>
<evidence type="ECO:0000313" key="8">
    <source>
        <dbReference type="EMBL" id="HIQ62224.1"/>
    </source>
</evidence>
<reference evidence="8" key="1">
    <citation type="submission" date="2020-10" db="EMBL/GenBank/DDBJ databases">
        <authorList>
            <person name="Gilroy R."/>
        </authorList>
    </citation>
    <scope>NUCLEOTIDE SEQUENCE</scope>
    <source>
        <strain evidence="8">ChiHile30-977</strain>
    </source>
</reference>
<dbReference type="GO" id="GO:0015297">
    <property type="term" value="F:antiporter activity"/>
    <property type="evidence" value="ECO:0007669"/>
    <property type="project" value="InterPro"/>
</dbReference>
<dbReference type="EMBL" id="DVFI01000017">
    <property type="protein sequence ID" value="HIQ62224.1"/>
    <property type="molecule type" value="Genomic_DNA"/>
</dbReference>
<dbReference type="CDD" id="cd13134">
    <property type="entry name" value="MATE_like_8"/>
    <property type="match status" value="1"/>
</dbReference>
<evidence type="ECO:0000256" key="1">
    <source>
        <dbReference type="ARBA" id="ARBA00004651"/>
    </source>
</evidence>
<feature type="transmembrane region" description="Helical" evidence="7">
    <location>
        <begin position="370"/>
        <end position="391"/>
    </location>
</feature>
<dbReference type="InterPro" id="IPR048279">
    <property type="entry name" value="MdtK-like"/>
</dbReference>
<evidence type="ECO:0000256" key="5">
    <source>
        <dbReference type="ARBA" id="ARBA00022989"/>
    </source>
</evidence>
<dbReference type="Proteomes" id="UP000886819">
    <property type="component" value="Unassembled WGS sequence"/>
</dbReference>
<dbReference type="NCBIfam" id="TIGR00797">
    <property type="entry name" value="matE"/>
    <property type="match status" value="1"/>
</dbReference>
<dbReference type="InterPro" id="IPR002528">
    <property type="entry name" value="MATE_fam"/>
</dbReference>
<feature type="transmembrane region" description="Helical" evidence="7">
    <location>
        <begin position="68"/>
        <end position="89"/>
    </location>
</feature>
<feature type="transmembrane region" description="Helical" evidence="7">
    <location>
        <begin position="250"/>
        <end position="271"/>
    </location>
</feature>
<dbReference type="AlphaFoldDB" id="A0A9D1CJ18"/>
<dbReference type="Pfam" id="PF01554">
    <property type="entry name" value="MatE"/>
    <property type="match status" value="2"/>
</dbReference>
<proteinExistence type="predicted"/>
<accession>A0A9D1CJ18</accession>
<dbReference type="InterPro" id="IPR047135">
    <property type="entry name" value="YsiQ"/>
</dbReference>
<feature type="transmembrane region" description="Helical" evidence="7">
    <location>
        <begin position="143"/>
        <end position="163"/>
    </location>
</feature>
<gene>
    <name evidence="8" type="ORF">IAA66_01395</name>
</gene>
<keyword evidence="5 7" id="KW-1133">Transmembrane helix</keyword>
<feature type="transmembrane region" description="Helical" evidence="7">
    <location>
        <begin position="101"/>
        <end position="123"/>
    </location>
</feature>
<name>A0A9D1CJ18_9FIRM</name>
<keyword evidence="4 7" id="KW-0812">Transmembrane</keyword>
<evidence type="ECO:0000256" key="2">
    <source>
        <dbReference type="ARBA" id="ARBA00022448"/>
    </source>
</evidence>
<evidence type="ECO:0000313" key="9">
    <source>
        <dbReference type="Proteomes" id="UP000886819"/>
    </source>
</evidence>
<comment type="caution">
    <text evidence="8">The sequence shown here is derived from an EMBL/GenBank/DDBJ whole genome shotgun (WGS) entry which is preliminary data.</text>
</comment>
<evidence type="ECO:0000256" key="6">
    <source>
        <dbReference type="ARBA" id="ARBA00023136"/>
    </source>
</evidence>
<dbReference type="PIRSF" id="PIRSF006603">
    <property type="entry name" value="DinF"/>
    <property type="match status" value="1"/>
</dbReference>
<keyword evidence="2" id="KW-0813">Transport</keyword>
<protein>
    <submittedName>
        <fullName evidence="8">MATE family efflux transporter</fullName>
    </submittedName>
</protein>
<evidence type="ECO:0000256" key="4">
    <source>
        <dbReference type="ARBA" id="ARBA00022692"/>
    </source>
</evidence>